<proteinExistence type="predicted"/>
<name>I1CUM7_RHIO9</name>
<dbReference type="VEuPathDB" id="FungiDB:RO3G_16868"/>
<gene>
    <name evidence="2" type="ORF">RO3G_16868</name>
</gene>
<protein>
    <submittedName>
        <fullName evidence="2">Uncharacterized protein</fullName>
    </submittedName>
</protein>
<evidence type="ECO:0000313" key="2">
    <source>
        <dbReference type="EMBL" id="EIE92157.1"/>
    </source>
</evidence>
<dbReference type="Proteomes" id="UP000009138">
    <property type="component" value="Unassembled WGS sequence"/>
</dbReference>
<organism evidence="2 3">
    <name type="scientific">Rhizopus delemar (strain RA 99-880 / ATCC MYA-4621 / FGSC 9543 / NRRL 43880)</name>
    <name type="common">Mucormycosis agent</name>
    <name type="synonym">Rhizopus arrhizus var. delemar</name>
    <dbReference type="NCBI Taxonomy" id="246409"/>
    <lineage>
        <taxon>Eukaryota</taxon>
        <taxon>Fungi</taxon>
        <taxon>Fungi incertae sedis</taxon>
        <taxon>Mucoromycota</taxon>
        <taxon>Mucoromycotina</taxon>
        <taxon>Mucoromycetes</taxon>
        <taxon>Mucorales</taxon>
        <taxon>Mucorineae</taxon>
        <taxon>Rhizopodaceae</taxon>
        <taxon>Rhizopus</taxon>
    </lineage>
</organism>
<feature type="transmembrane region" description="Helical" evidence="1">
    <location>
        <begin position="25"/>
        <end position="54"/>
    </location>
</feature>
<dbReference type="EMBL" id="CH476754">
    <property type="protein sequence ID" value="EIE92157.1"/>
    <property type="molecule type" value="Genomic_DNA"/>
</dbReference>
<sequence>MKREICQYHFISLQNNLKLNLSENVAVWCAGMSLGLLGVFSPSVFTIRFVLLVISSKL</sequence>
<dbReference type="InParanoid" id="I1CUM7"/>
<keyword evidence="1" id="KW-0812">Transmembrane</keyword>
<accession>I1CUM7</accession>
<keyword evidence="1" id="KW-1133">Transmembrane helix</keyword>
<keyword evidence="3" id="KW-1185">Reference proteome</keyword>
<dbReference type="GeneID" id="93623833"/>
<evidence type="ECO:0000313" key="3">
    <source>
        <dbReference type="Proteomes" id="UP000009138"/>
    </source>
</evidence>
<dbReference type="RefSeq" id="XP_067527553.1">
    <property type="nucleotide sequence ID" value="XM_067671452.1"/>
</dbReference>
<evidence type="ECO:0000256" key="1">
    <source>
        <dbReference type="SAM" id="Phobius"/>
    </source>
</evidence>
<dbReference type="AlphaFoldDB" id="I1CUM7"/>
<reference evidence="2 3" key="1">
    <citation type="journal article" date="2009" name="PLoS Genet.">
        <title>Genomic analysis of the basal lineage fungus Rhizopus oryzae reveals a whole-genome duplication.</title>
        <authorList>
            <person name="Ma L.-J."/>
            <person name="Ibrahim A.S."/>
            <person name="Skory C."/>
            <person name="Grabherr M.G."/>
            <person name="Burger G."/>
            <person name="Butler M."/>
            <person name="Elias M."/>
            <person name="Idnurm A."/>
            <person name="Lang B.F."/>
            <person name="Sone T."/>
            <person name="Abe A."/>
            <person name="Calvo S.E."/>
            <person name="Corrochano L.M."/>
            <person name="Engels R."/>
            <person name="Fu J."/>
            <person name="Hansberg W."/>
            <person name="Kim J.-M."/>
            <person name="Kodira C.D."/>
            <person name="Koehrsen M.J."/>
            <person name="Liu B."/>
            <person name="Miranda-Saavedra D."/>
            <person name="O'Leary S."/>
            <person name="Ortiz-Castellanos L."/>
            <person name="Poulter R."/>
            <person name="Rodriguez-Romero J."/>
            <person name="Ruiz-Herrera J."/>
            <person name="Shen Y.-Q."/>
            <person name="Zeng Q."/>
            <person name="Galagan J."/>
            <person name="Birren B.W."/>
            <person name="Cuomo C.A."/>
            <person name="Wickes B.L."/>
        </authorList>
    </citation>
    <scope>NUCLEOTIDE SEQUENCE [LARGE SCALE GENOMIC DNA]</scope>
    <source>
        <strain evidence="3">RA 99-880 / ATCC MYA-4621 / FGSC 9543 / NRRL 43880</strain>
    </source>
</reference>
<keyword evidence="1" id="KW-0472">Membrane</keyword>